<keyword evidence="3" id="KW-1185">Reference proteome</keyword>
<evidence type="ECO:0000259" key="1">
    <source>
        <dbReference type="PROSITE" id="PS51747"/>
    </source>
</evidence>
<dbReference type="PROSITE" id="PS51747">
    <property type="entry name" value="CYT_DCMP_DEAMINASES_2"/>
    <property type="match status" value="1"/>
</dbReference>
<dbReference type="STRING" id="538381.GCA_001696535_03281"/>
<dbReference type="InterPro" id="IPR016193">
    <property type="entry name" value="Cytidine_deaminase-like"/>
</dbReference>
<dbReference type="EMBL" id="OBML01000002">
    <property type="protein sequence ID" value="SOB96538.1"/>
    <property type="molecule type" value="Genomic_DNA"/>
</dbReference>
<evidence type="ECO:0000313" key="3">
    <source>
        <dbReference type="Proteomes" id="UP000219331"/>
    </source>
</evidence>
<protein>
    <submittedName>
        <fullName evidence="2">tRNA(Arg) A34 adenosine deaminase TadA</fullName>
    </submittedName>
</protein>
<evidence type="ECO:0000313" key="2">
    <source>
        <dbReference type="EMBL" id="SOB96538.1"/>
    </source>
</evidence>
<dbReference type="SUPFAM" id="SSF53927">
    <property type="entry name" value="Cytidine deaminase-like"/>
    <property type="match status" value="1"/>
</dbReference>
<name>A0A285RS11_9HYPH</name>
<accession>A0A285RS11</accession>
<dbReference type="CDD" id="cd01285">
    <property type="entry name" value="nucleoside_deaminase"/>
    <property type="match status" value="1"/>
</dbReference>
<dbReference type="Gene3D" id="3.40.140.10">
    <property type="entry name" value="Cytidine Deaminase, domain 2"/>
    <property type="match status" value="1"/>
</dbReference>
<dbReference type="GO" id="GO:0047974">
    <property type="term" value="F:guanosine deaminase activity"/>
    <property type="evidence" value="ECO:0007669"/>
    <property type="project" value="TreeGrafter"/>
</dbReference>
<dbReference type="GO" id="GO:0006152">
    <property type="term" value="P:purine nucleoside catabolic process"/>
    <property type="evidence" value="ECO:0007669"/>
    <property type="project" value="TreeGrafter"/>
</dbReference>
<reference evidence="2 3" key="1">
    <citation type="submission" date="2017-08" db="EMBL/GenBank/DDBJ databases">
        <authorList>
            <person name="de Groot N.N."/>
        </authorList>
    </citation>
    <scope>NUCLEOTIDE SEQUENCE [LARGE SCALE GENOMIC DNA]</scope>
    <source>
        <strain evidence="2 3">USBA 352</strain>
    </source>
</reference>
<dbReference type="RefSeq" id="WP_208980270.1">
    <property type="nucleotide sequence ID" value="NZ_OBML01000002.1"/>
</dbReference>
<organism evidence="2 3">
    <name type="scientific">Stappia indica</name>
    <dbReference type="NCBI Taxonomy" id="538381"/>
    <lineage>
        <taxon>Bacteria</taxon>
        <taxon>Pseudomonadati</taxon>
        <taxon>Pseudomonadota</taxon>
        <taxon>Alphaproteobacteria</taxon>
        <taxon>Hyphomicrobiales</taxon>
        <taxon>Stappiaceae</taxon>
        <taxon>Stappia</taxon>
    </lineage>
</organism>
<dbReference type="PANTHER" id="PTHR11079:SF161">
    <property type="entry name" value="CMP_DCMP-TYPE DEAMINASE DOMAIN-CONTAINING PROTEIN"/>
    <property type="match status" value="1"/>
</dbReference>
<proteinExistence type="predicted"/>
<dbReference type="PANTHER" id="PTHR11079">
    <property type="entry name" value="CYTOSINE DEAMINASE FAMILY MEMBER"/>
    <property type="match status" value="1"/>
</dbReference>
<dbReference type="Proteomes" id="UP000219331">
    <property type="component" value="Unassembled WGS sequence"/>
</dbReference>
<feature type="domain" description="CMP/dCMP-type deaminase" evidence="1">
    <location>
        <begin position="4"/>
        <end position="118"/>
    </location>
</feature>
<dbReference type="AlphaFoldDB" id="A0A285RS11"/>
<gene>
    <name evidence="2" type="ORF">SAMN05421512_102234</name>
</gene>
<dbReference type="InterPro" id="IPR002125">
    <property type="entry name" value="CMP_dCMP_dom"/>
</dbReference>
<dbReference type="Pfam" id="PF00383">
    <property type="entry name" value="dCMP_cyt_deam_1"/>
    <property type="match status" value="1"/>
</dbReference>
<sequence length="158" mass="17278">MTRARLTELMEEAVAFSVQHVHDGGIPFTALVVDRDGVVLGRGVNRVREQHDPTAHAEVEAIRDACRRHGTTHLHGATLLASGEPCALCYMSAHYSGIAQVLFAADREEAAAHGFDYRGTYRLFAQDPLTWRVPAAGKLTVVDSLLPFTSFGTRPHKS</sequence>